<feature type="transmembrane region" description="Helical" evidence="10">
    <location>
        <begin position="20"/>
        <end position="39"/>
    </location>
</feature>
<dbReference type="PROSITE" id="PS50111">
    <property type="entry name" value="CHEMOTAXIS_TRANSDUC_2"/>
    <property type="match status" value="1"/>
</dbReference>
<name>A0ABV1H9H2_9FIRM</name>
<keyword evidence="5 10" id="KW-0472">Membrane</keyword>
<dbReference type="PROSITE" id="PS50885">
    <property type="entry name" value="HAMP"/>
    <property type="match status" value="1"/>
</dbReference>
<feature type="coiled-coil region" evidence="9">
    <location>
        <begin position="548"/>
        <end position="575"/>
    </location>
</feature>
<evidence type="ECO:0000259" key="12">
    <source>
        <dbReference type="PROSITE" id="PS50885"/>
    </source>
</evidence>
<evidence type="ECO:0000256" key="8">
    <source>
        <dbReference type="PROSITE-ProRule" id="PRU00284"/>
    </source>
</evidence>
<evidence type="ECO:0000256" key="7">
    <source>
        <dbReference type="ARBA" id="ARBA00029447"/>
    </source>
</evidence>
<feature type="domain" description="HAMP" evidence="12">
    <location>
        <begin position="221"/>
        <end position="276"/>
    </location>
</feature>
<dbReference type="Gene3D" id="1.10.287.950">
    <property type="entry name" value="Methyl-accepting chemotaxis protein"/>
    <property type="match status" value="1"/>
</dbReference>
<dbReference type="SUPFAM" id="SSF103190">
    <property type="entry name" value="Sensory domain-like"/>
    <property type="match status" value="1"/>
</dbReference>
<evidence type="ECO:0000256" key="10">
    <source>
        <dbReference type="SAM" id="Phobius"/>
    </source>
</evidence>
<dbReference type="SMART" id="SM00283">
    <property type="entry name" value="MA"/>
    <property type="match status" value="1"/>
</dbReference>
<dbReference type="SUPFAM" id="SSF58104">
    <property type="entry name" value="Methyl-accepting chemotaxis protein (MCP) signaling domain"/>
    <property type="match status" value="1"/>
</dbReference>
<gene>
    <name evidence="13" type="ORF">WMO43_00405</name>
</gene>
<keyword evidence="4 10" id="KW-1133">Transmembrane helix</keyword>
<evidence type="ECO:0000313" key="13">
    <source>
        <dbReference type="EMBL" id="MEQ2556344.1"/>
    </source>
</evidence>
<organism evidence="13 14">
    <name type="scientific">Maccoyibacter intestinihominis</name>
    <dbReference type="NCBI Taxonomy" id="3133499"/>
    <lineage>
        <taxon>Bacteria</taxon>
        <taxon>Bacillati</taxon>
        <taxon>Bacillota</taxon>
        <taxon>Clostridia</taxon>
        <taxon>Lachnospirales</taxon>
        <taxon>Lachnospiraceae</taxon>
        <taxon>Maccoyibacter</taxon>
    </lineage>
</organism>
<keyword evidence="6 8" id="KW-0807">Transducer</keyword>
<keyword evidence="14" id="KW-1185">Reference proteome</keyword>
<dbReference type="Proteomes" id="UP001454489">
    <property type="component" value="Unassembled WGS sequence"/>
</dbReference>
<feature type="transmembrane region" description="Helical" evidence="10">
    <location>
        <begin position="198"/>
        <end position="219"/>
    </location>
</feature>
<evidence type="ECO:0000259" key="11">
    <source>
        <dbReference type="PROSITE" id="PS50111"/>
    </source>
</evidence>
<feature type="domain" description="Methyl-accepting transducer" evidence="11">
    <location>
        <begin position="295"/>
        <end position="552"/>
    </location>
</feature>
<dbReference type="InterPro" id="IPR029151">
    <property type="entry name" value="Sensor-like_sf"/>
</dbReference>
<evidence type="ECO:0000256" key="5">
    <source>
        <dbReference type="ARBA" id="ARBA00023136"/>
    </source>
</evidence>
<dbReference type="InterPro" id="IPR033463">
    <property type="entry name" value="sCache_3"/>
</dbReference>
<dbReference type="EMBL" id="JBBMEX010000001">
    <property type="protein sequence ID" value="MEQ2556344.1"/>
    <property type="molecule type" value="Genomic_DNA"/>
</dbReference>
<dbReference type="InterPro" id="IPR004089">
    <property type="entry name" value="MCPsignal_dom"/>
</dbReference>
<feature type="coiled-coil region" evidence="9">
    <location>
        <begin position="443"/>
        <end position="491"/>
    </location>
</feature>
<dbReference type="PANTHER" id="PTHR32089">
    <property type="entry name" value="METHYL-ACCEPTING CHEMOTAXIS PROTEIN MCPB"/>
    <property type="match status" value="1"/>
</dbReference>
<protein>
    <submittedName>
        <fullName evidence="13">Methyl-accepting chemotaxis protein</fullName>
    </submittedName>
</protein>
<comment type="subcellular location">
    <subcellularLocation>
        <location evidence="1">Cell membrane</location>
        <topology evidence="1">Multi-pass membrane protein</topology>
    </subcellularLocation>
</comment>
<evidence type="ECO:0000256" key="9">
    <source>
        <dbReference type="SAM" id="Coils"/>
    </source>
</evidence>
<evidence type="ECO:0000256" key="1">
    <source>
        <dbReference type="ARBA" id="ARBA00004651"/>
    </source>
</evidence>
<comment type="caution">
    <text evidence="13">The sequence shown here is derived from an EMBL/GenBank/DDBJ whole genome shotgun (WGS) entry which is preliminary data.</text>
</comment>
<sequence>MGKKEGQGENRISGIGVTARLIGITMVPIIAILIILTFISAKDMRDSMRTTQYQGMAGMAGSVQSAYNIVYQGDFKLDEKTGVLYKGPADLTKTNEMMDMLVEKSGYDMLLTYGDKIEITTMKGKNGERIIGQKIKDQVIIDKVLKGGKEYKDNDTKINGVEYYSYSLPVKNTDGTVVGVISIVNPRSEIDDYTQSRIMIIVVVAVVLLIITLITTTIVSKSLAGAIKHTEEALVGLSHGKVNFKLEDRFLTRKDEVGEMARAFEALQKKLIHIISNIKNSSEVLLGSGEELNHMAQQSNLAAGEISRAVEDISKGAVSQAEDVEEATVYVGDMGKVVGEIVDGVETLDETSNEMKNAGDESTNIIEQLTVSNDKTTKAIEHIGNQIKATNDSVQEIGEATKIITAIAEQTSLLALNASIEAARAGEAGKGFAVVADEIGKLADQSNTSAEQIRQTIDNLLEESEKSVEVMESVNVLVAEQQEKLNQTREKFVRVSKGITTSKDDMEVIKSHTDSYFVARKKVADIIQNLSAISEEYAASTQQTTASMEELNATMNLLAEASKNLTDLSRQLEEEIAFFRIDD</sequence>
<dbReference type="RefSeq" id="WP_353529316.1">
    <property type="nucleotide sequence ID" value="NZ_JBBMEX010000001.1"/>
</dbReference>
<dbReference type="InterPro" id="IPR003660">
    <property type="entry name" value="HAMP_dom"/>
</dbReference>
<keyword evidence="9" id="KW-0175">Coiled coil</keyword>
<reference evidence="13 14" key="1">
    <citation type="submission" date="2024-03" db="EMBL/GenBank/DDBJ databases">
        <title>Human intestinal bacterial collection.</title>
        <authorList>
            <person name="Pauvert C."/>
            <person name="Hitch T.C.A."/>
            <person name="Clavel T."/>
        </authorList>
    </citation>
    <scope>NUCLEOTIDE SEQUENCE [LARGE SCALE GENOMIC DNA]</scope>
    <source>
        <strain evidence="13 14">CLA-AA-H185</strain>
    </source>
</reference>
<keyword evidence="3 10" id="KW-0812">Transmembrane</keyword>
<accession>A0ABV1H9H2</accession>
<evidence type="ECO:0000256" key="2">
    <source>
        <dbReference type="ARBA" id="ARBA00022475"/>
    </source>
</evidence>
<evidence type="ECO:0000313" key="14">
    <source>
        <dbReference type="Proteomes" id="UP001454489"/>
    </source>
</evidence>
<dbReference type="Pfam" id="PF00015">
    <property type="entry name" value="MCPsignal"/>
    <property type="match status" value="1"/>
</dbReference>
<dbReference type="Pfam" id="PF17202">
    <property type="entry name" value="sCache_3_3"/>
    <property type="match status" value="1"/>
</dbReference>
<proteinExistence type="inferred from homology"/>
<dbReference type="PANTHER" id="PTHR32089:SF112">
    <property type="entry name" value="LYSOZYME-LIKE PROTEIN-RELATED"/>
    <property type="match status" value="1"/>
</dbReference>
<evidence type="ECO:0000256" key="4">
    <source>
        <dbReference type="ARBA" id="ARBA00022989"/>
    </source>
</evidence>
<evidence type="ECO:0000256" key="6">
    <source>
        <dbReference type="ARBA" id="ARBA00023224"/>
    </source>
</evidence>
<comment type="similarity">
    <text evidence="7">Belongs to the methyl-accepting chemotaxis (MCP) protein family.</text>
</comment>
<keyword evidence="2" id="KW-1003">Cell membrane</keyword>
<evidence type="ECO:0000256" key="3">
    <source>
        <dbReference type="ARBA" id="ARBA00022692"/>
    </source>
</evidence>